<dbReference type="InterPro" id="IPR001647">
    <property type="entry name" value="HTH_TetR"/>
</dbReference>
<evidence type="ECO:0000313" key="5">
    <source>
        <dbReference type="EMBL" id="WIM70580.1"/>
    </source>
</evidence>
<dbReference type="SUPFAM" id="SSF46689">
    <property type="entry name" value="Homeodomain-like"/>
    <property type="match status" value="1"/>
</dbReference>
<dbReference type="Proteomes" id="UP001238805">
    <property type="component" value="Chromosome"/>
</dbReference>
<keyword evidence="6" id="KW-1185">Reference proteome</keyword>
<feature type="region of interest" description="Disordered" evidence="3">
    <location>
        <begin position="1"/>
        <end position="23"/>
    </location>
</feature>
<organism evidence="5 6">
    <name type="scientific">Corynebacterium suedekumii</name>
    <dbReference type="NCBI Taxonomy" id="3049801"/>
    <lineage>
        <taxon>Bacteria</taxon>
        <taxon>Bacillati</taxon>
        <taxon>Actinomycetota</taxon>
        <taxon>Actinomycetes</taxon>
        <taxon>Mycobacteriales</taxon>
        <taxon>Corynebacteriaceae</taxon>
        <taxon>Corynebacterium</taxon>
    </lineage>
</organism>
<dbReference type="RefSeq" id="WP_284875167.1">
    <property type="nucleotide sequence ID" value="NZ_CP126970.1"/>
</dbReference>
<feature type="DNA-binding region" description="H-T-H motif" evidence="2">
    <location>
        <begin position="49"/>
        <end position="68"/>
    </location>
</feature>
<accession>A0ABY8VSQ0</accession>
<dbReference type="PROSITE" id="PS50977">
    <property type="entry name" value="HTH_TETR_2"/>
    <property type="match status" value="1"/>
</dbReference>
<feature type="compositionally biased region" description="Polar residues" evidence="3">
    <location>
        <begin position="1"/>
        <end position="10"/>
    </location>
</feature>
<dbReference type="Gene3D" id="1.10.357.10">
    <property type="entry name" value="Tetracycline Repressor, domain 2"/>
    <property type="match status" value="1"/>
</dbReference>
<gene>
    <name evidence="5" type="ORF">QP029_01675</name>
</gene>
<sequence length="298" mass="32526">MMIRATQSPGLSAATAPPERRATGAQRMIDVAVTRIEAEGMSVGLDNIRMEKVIEEAGVSRATAYRRWSTRDDFLADVLVETVRRTSLIPETPDDLTRILQVIAEHQDTLGTEQGRRDVVVEGLRAAVDADVRRVVGSPRWRTFLSLSAAHPGLPAGRVAEEVAAALQRAEGEFNARRTEVYGRLCTLLDYRLTPPLTGDDGFYRLGSAAGSMMTGIVVRALPEPTLLDDRTTVALFGQSRAQGWSDPERQLVGVLLSHLEPDPNRPWTPERAAQMLTMVEEQVAALMSSQLDGGTPA</sequence>
<feature type="domain" description="HTH tetR-type" evidence="4">
    <location>
        <begin position="22"/>
        <end position="86"/>
    </location>
</feature>
<keyword evidence="1 2" id="KW-0238">DNA-binding</keyword>
<evidence type="ECO:0000259" key="4">
    <source>
        <dbReference type="PROSITE" id="PS50977"/>
    </source>
</evidence>
<name>A0ABY8VSQ0_9CORY</name>
<reference evidence="5 6" key="1">
    <citation type="submission" date="2023-05" db="EMBL/GenBank/DDBJ databases">
        <title>Corynebacterium suedekumii sp. nov. and Corynebacterium breve sp. nov. isolated from raw cow's milk.</title>
        <authorList>
            <person name="Baer M.K."/>
            <person name="Mehl L."/>
            <person name="Hellmuth R."/>
            <person name="Marke G."/>
            <person name="Lipski A."/>
        </authorList>
    </citation>
    <scope>NUCLEOTIDE SEQUENCE [LARGE SCALE GENOMIC DNA]</scope>
    <source>
        <strain evidence="5 6">LM112</strain>
    </source>
</reference>
<proteinExistence type="predicted"/>
<dbReference type="InterPro" id="IPR009057">
    <property type="entry name" value="Homeodomain-like_sf"/>
</dbReference>
<evidence type="ECO:0000256" key="1">
    <source>
        <dbReference type="ARBA" id="ARBA00023125"/>
    </source>
</evidence>
<protein>
    <submittedName>
        <fullName evidence="5">TetR/AcrR family transcriptional regulator</fullName>
    </submittedName>
</protein>
<evidence type="ECO:0000256" key="3">
    <source>
        <dbReference type="SAM" id="MobiDB-lite"/>
    </source>
</evidence>
<dbReference type="Pfam" id="PF00440">
    <property type="entry name" value="TetR_N"/>
    <property type="match status" value="1"/>
</dbReference>
<evidence type="ECO:0000256" key="2">
    <source>
        <dbReference type="PROSITE-ProRule" id="PRU00335"/>
    </source>
</evidence>
<dbReference type="EMBL" id="CP126970">
    <property type="protein sequence ID" value="WIM70580.1"/>
    <property type="molecule type" value="Genomic_DNA"/>
</dbReference>
<evidence type="ECO:0000313" key="6">
    <source>
        <dbReference type="Proteomes" id="UP001238805"/>
    </source>
</evidence>